<dbReference type="AlphaFoldDB" id="A0A2P2KTY7"/>
<organism evidence="1">
    <name type="scientific">Rhizophora mucronata</name>
    <name type="common">Asiatic mangrove</name>
    <dbReference type="NCBI Taxonomy" id="61149"/>
    <lineage>
        <taxon>Eukaryota</taxon>
        <taxon>Viridiplantae</taxon>
        <taxon>Streptophyta</taxon>
        <taxon>Embryophyta</taxon>
        <taxon>Tracheophyta</taxon>
        <taxon>Spermatophyta</taxon>
        <taxon>Magnoliopsida</taxon>
        <taxon>eudicotyledons</taxon>
        <taxon>Gunneridae</taxon>
        <taxon>Pentapetalae</taxon>
        <taxon>rosids</taxon>
        <taxon>fabids</taxon>
        <taxon>Malpighiales</taxon>
        <taxon>Rhizophoraceae</taxon>
        <taxon>Rhizophora</taxon>
    </lineage>
</organism>
<dbReference type="EMBL" id="GGEC01028714">
    <property type="protein sequence ID" value="MBX09198.1"/>
    <property type="molecule type" value="Transcribed_RNA"/>
</dbReference>
<proteinExistence type="predicted"/>
<protein>
    <submittedName>
        <fullName evidence="1">Uncharacterized protein</fullName>
    </submittedName>
</protein>
<accession>A0A2P2KTY7</accession>
<reference evidence="1" key="1">
    <citation type="submission" date="2018-02" db="EMBL/GenBank/DDBJ databases">
        <title>Rhizophora mucronata_Transcriptome.</title>
        <authorList>
            <person name="Meera S.P."/>
            <person name="Sreeshan A."/>
            <person name="Augustine A."/>
        </authorList>
    </citation>
    <scope>NUCLEOTIDE SEQUENCE</scope>
    <source>
        <tissue evidence="1">Leaf</tissue>
    </source>
</reference>
<evidence type="ECO:0000313" key="1">
    <source>
        <dbReference type="EMBL" id="MBX09198.1"/>
    </source>
</evidence>
<sequence>MMRANCLCTQNSLKDLEGTITRMSAELNSVASMSVVDSMACLLKTLL</sequence>
<name>A0A2P2KTY7_RHIMU</name>